<feature type="compositionally biased region" description="Low complexity" evidence="1">
    <location>
        <begin position="86"/>
        <end position="97"/>
    </location>
</feature>
<dbReference type="EMBL" id="HBGK01030195">
    <property type="protein sequence ID" value="CAD9288561.1"/>
    <property type="molecule type" value="Transcribed_RNA"/>
</dbReference>
<organism evidence="2">
    <name type="scientific">Grammatophora oceanica</name>
    <dbReference type="NCBI Taxonomy" id="210454"/>
    <lineage>
        <taxon>Eukaryota</taxon>
        <taxon>Sar</taxon>
        <taxon>Stramenopiles</taxon>
        <taxon>Ochrophyta</taxon>
        <taxon>Bacillariophyta</taxon>
        <taxon>Fragilariophyceae</taxon>
        <taxon>Fragilariophycidae</taxon>
        <taxon>Rhabdonematales</taxon>
        <taxon>Grammatophoraceae</taxon>
        <taxon>Grammatophora</taxon>
    </lineage>
</organism>
<gene>
    <name evidence="2" type="ORF">GOCE00092_LOCUS15755</name>
</gene>
<sequence length="114" mass="12331">MLVTSITATAAPESGQNENSTMPIDRRLGMDLREEWSPSVPMRPTSPETEKIPGMLAWEGMSLGLDTVSLAMVVAENAAQAKREAQSQTTKSDSSSQNGSQYRTIVQSKKTTGR</sequence>
<protein>
    <submittedName>
        <fullName evidence="2">Uncharacterized protein</fullName>
    </submittedName>
</protein>
<proteinExistence type="predicted"/>
<evidence type="ECO:0000256" key="1">
    <source>
        <dbReference type="SAM" id="MobiDB-lite"/>
    </source>
</evidence>
<feature type="region of interest" description="Disordered" evidence="1">
    <location>
        <begin position="1"/>
        <end position="24"/>
    </location>
</feature>
<feature type="compositionally biased region" description="Polar residues" evidence="1">
    <location>
        <begin position="1"/>
        <end position="22"/>
    </location>
</feature>
<feature type="compositionally biased region" description="Polar residues" evidence="1">
    <location>
        <begin position="98"/>
        <end position="114"/>
    </location>
</feature>
<accession>A0A7S1V7I3</accession>
<reference evidence="2" key="1">
    <citation type="submission" date="2021-01" db="EMBL/GenBank/DDBJ databases">
        <authorList>
            <person name="Corre E."/>
            <person name="Pelletier E."/>
            <person name="Niang G."/>
            <person name="Scheremetjew M."/>
            <person name="Finn R."/>
            <person name="Kale V."/>
            <person name="Holt S."/>
            <person name="Cochrane G."/>
            <person name="Meng A."/>
            <person name="Brown T."/>
            <person name="Cohen L."/>
        </authorList>
    </citation>
    <scope>NUCLEOTIDE SEQUENCE</scope>
    <source>
        <strain evidence="2">CCMP 410</strain>
    </source>
</reference>
<feature type="region of interest" description="Disordered" evidence="1">
    <location>
        <begin position="78"/>
        <end position="114"/>
    </location>
</feature>
<name>A0A7S1V7I3_9STRA</name>
<evidence type="ECO:0000313" key="2">
    <source>
        <dbReference type="EMBL" id="CAD9288561.1"/>
    </source>
</evidence>
<dbReference type="AlphaFoldDB" id="A0A7S1V7I3"/>